<gene>
    <name evidence="3" type="ORF">JOE42_003217</name>
</gene>
<evidence type="ECO:0000313" key="4">
    <source>
        <dbReference type="Proteomes" id="UP000703038"/>
    </source>
</evidence>
<protein>
    <recommendedName>
        <fullName evidence="2">Peptidase S26 domain-containing protein</fullName>
    </recommendedName>
</protein>
<feature type="region of interest" description="Disordered" evidence="1">
    <location>
        <begin position="1"/>
        <end position="22"/>
    </location>
</feature>
<dbReference type="Pfam" id="PF10502">
    <property type="entry name" value="Peptidase_S26"/>
    <property type="match status" value="1"/>
</dbReference>
<feature type="compositionally biased region" description="Basic and acidic residues" evidence="1">
    <location>
        <begin position="1"/>
        <end position="19"/>
    </location>
</feature>
<evidence type="ECO:0000313" key="3">
    <source>
        <dbReference type="EMBL" id="MBM7416484.1"/>
    </source>
</evidence>
<sequence>MMGDNRDHSADSRFHRSDEFGGTVPVDAVIGRARAVVLPPARWGLIH</sequence>
<feature type="domain" description="Peptidase S26" evidence="2">
    <location>
        <begin position="1"/>
        <end position="37"/>
    </location>
</feature>
<dbReference type="EMBL" id="JAFBBK010000001">
    <property type="protein sequence ID" value="MBM7416484.1"/>
    <property type="molecule type" value="Genomic_DNA"/>
</dbReference>
<reference evidence="3 4" key="1">
    <citation type="submission" date="2021-01" db="EMBL/GenBank/DDBJ databases">
        <title>Genomics of switchgrass bacterial isolates.</title>
        <authorList>
            <person name="Shade A."/>
        </authorList>
    </citation>
    <scope>NUCLEOTIDE SEQUENCE [LARGE SCALE GENOMIC DNA]</scope>
    <source>
        <strain evidence="3 4">PvP111</strain>
    </source>
</reference>
<evidence type="ECO:0000256" key="1">
    <source>
        <dbReference type="SAM" id="MobiDB-lite"/>
    </source>
</evidence>
<dbReference type="InterPro" id="IPR036286">
    <property type="entry name" value="LexA/Signal_pep-like_sf"/>
</dbReference>
<dbReference type="InterPro" id="IPR019533">
    <property type="entry name" value="Peptidase_S26"/>
</dbReference>
<organism evidence="3 4">
    <name type="scientific">Rhodococcoides corynebacterioides</name>
    <dbReference type="NCBI Taxonomy" id="53972"/>
    <lineage>
        <taxon>Bacteria</taxon>
        <taxon>Bacillati</taxon>
        <taxon>Actinomycetota</taxon>
        <taxon>Actinomycetes</taxon>
        <taxon>Mycobacteriales</taxon>
        <taxon>Nocardiaceae</taxon>
        <taxon>Rhodococcoides</taxon>
    </lineage>
</organism>
<dbReference type="SUPFAM" id="SSF51306">
    <property type="entry name" value="LexA/Signal peptidase"/>
    <property type="match status" value="1"/>
</dbReference>
<proteinExistence type="predicted"/>
<keyword evidence="4" id="KW-1185">Reference proteome</keyword>
<accession>A0ABS2KX15</accession>
<dbReference type="CDD" id="cd06530">
    <property type="entry name" value="S26_SPase_I"/>
    <property type="match status" value="1"/>
</dbReference>
<name>A0ABS2KX15_9NOCA</name>
<comment type="caution">
    <text evidence="3">The sequence shown here is derived from an EMBL/GenBank/DDBJ whole genome shotgun (WGS) entry which is preliminary data.</text>
</comment>
<dbReference type="Gene3D" id="2.10.109.10">
    <property type="entry name" value="Umud Fragment, subunit A"/>
    <property type="match status" value="1"/>
</dbReference>
<evidence type="ECO:0000259" key="2">
    <source>
        <dbReference type="Pfam" id="PF10502"/>
    </source>
</evidence>
<dbReference type="Proteomes" id="UP000703038">
    <property type="component" value="Unassembled WGS sequence"/>
</dbReference>